<dbReference type="EMBL" id="CAJNNW010027083">
    <property type="protein sequence ID" value="CAE8689532.1"/>
    <property type="molecule type" value="Genomic_DNA"/>
</dbReference>
<dbReference type="AlphaFoldDB" id="A0A813HLL3"/>
<feature type="region of interest" description="Disordered" evidence="7">
    <location>
        <begin position="716"/>
        <end position="735"/>
    </location>
</feature>
<feature type="compositionally biased region" description="Basic residues" evidence="7">
    <location>
        <begin position="1"/>
        <end position="14"/>
    </location>
</feature>
<feature type="region of interest" description="Disordered" evidence="7">
    <location>
        <begin position="797"/>
        <end position="867"/>
    </location>
</feature>
<keyword evidence="10" id="KW-1185">Reference proteome</keyword>
<keyword evidence="5" id="KW-0539">Nucleus</keyword>
<dbReference type="OMA" id="FRLIACH"/>
<proteinExistence type="inferred from homology"/>
<dbReference type="GO" id="GO:0030692">
    <property type="term" value="C:Noc4p-Nop14p complex"/>
    <property type="evidence" value="ECO:0007669"/>
    <property type="project" value="TreeGrafter"/>
</dbReference>
<protein>
    <recommendedName>
        <fullName evidence="11">Nucleolar protein 14</fullName>
    </recommendedName>
</protein>
<feature type="compositionally biased region" description="Basic and acidic residues" evidence="7">
    <location>
        <begin position="15"/>
        <end position="67"/>
    </location>
</feature>
<evidence type="ECO:0000256" key="3">
    <source>
        <dbReference type="ARBA" id="ARBA00022517"/>
    </source>
</evidence>
<evidence type="ECO:0000256" key="5">
    <source>
        <dbReference type="ARBA" id="ARBA00023242"/>
    </source>
</evidence>
<dbReference type="OrthoDB" id="441771at2759"/>
<feature type="compositionally biased region" description="Polar residues" evidence="7">
    <location>
        <begin position="103"/>
        <end position="116"/>
    </location>
</feature>
<feature type="region of interest" description="Disordered" evidence="7">
    <location>
        <begin position="216"/>
        <end position="256"/>
    </location>
</feature>
<feature type="compositionally biased region" description="Basic residues" evidence="7">
    <location>
        <begin position="852"/>
        <end position="867"/>
    </location>
</feature>
<feature type="compositionally biased region" description="Basic and acidic residues" evidence="7">
    <location>
        <begin position="89"/>
        <end position="98"/>
    </location>
</feature>
<evidence type="ECO:0000256" key="2">
    <source>
        <dbReference type="ARBA" id="ARBA00007466"/>
    </source>
</evidence>
<feature type="region of interest" description="Disordered" evidence="7">
    <location>
        <begin position="296"/>
        <end position="377"/>
    </location>
</feature>
<evidence type="ECO:0000313" key="10">
    <source>
        <dbReference type="Proteomes" id="UP000654075"/>
    </source>
</evidence>
<sequence length="867" mass="94684">MKKKSKPFKKKSKKTSKDGGKGFSKGDSKGKGGKEEGKGGRGFSKWDSKGKGGKEGESSKEEWKPKVVVDSQNPYEVFQNRRRRNAVLNERRPGERRNLARSRANSIAERTQTIVQEQLGAGRRSKFRDARLGGDEDGEGGHDNDVQRLVRLRQKDTKRSFNLGTEQDLQHGGKSIAELADSELREAVVGSDDEEYWKDSTVDDIVERGRIRKAEEKREKMEHERQLGDLDGGFGDLMSELQFRPPKAQQIRERVEPDTYDKLLKELVYDKKATATERTKTAEEIARDLSDKLEALERAQAARAKGLPDEEPGTGDGDGDAGGEFGRAGGQAEGEGEESDEEDEGDDGEGEESEEEGREEDEAVSDEEGVVDDALDEDDKLGETCVRLFTTSEMAKVNVMGNGTGEDGLPYAPECPWNRLGVEKLLEKRAPKTAFKLIQRVRTRTAVALHADNGAKLQIFFTALLDFAVSVISRSDGDISARGLALVHALRQPLLELALEHPEEAKTYFSAKLEALDPGIPPKAEEFACLKLVALLFPVTDFAHPVVAPAVVLADHWAAQLAALGVGIQDLISEAFMLFEVLSALLLPGKKFCSSFFLLGGAILESCAESAALGRAQCVEAAVDVAALLGKALGLLAIEDSSMGFIAKEELVGPSLRRITASGAAEAFVEVSRRLEAEFQSTSGVTADGTSSVSLQPLRLFAAGPAQIKMLDPIFHDEGDRPNAKGAELSETKQLERRLNKERRAAARQLQRSAAVVQQLQGRKDGMRRVVQGKERARVRRIMEVEKQELKQLGTEFDGSMDTSFGSYSKTKERKKDNKRMAGNATADNPKGSSEKLTPAAKARAAKEGASTKRRTGGKKGSRKSKS</sequence>
<feature type="compositionally biased region" description="Basic and acidic residues" evidence="7">
    <location>
        <begin position="127"/>
        <end position="147"/>
    </location>
</feature>
<feature type="compositionally biased region" description="Acidic residues" evidence="7">
    <location>
        <begin position="334"/>
        <end position="377"/>
    </location>
</feature>
<evidence type="ECO:0000256" key="4">
    <source>
        <dbReference type="ARBA" id="ARBA00022552"/>
    </source>
</evidence>
<dbReference type="GO" id="GO:0030490">
    <property type="term" value="P:maturation of SSU-rRNA"/>
    <property type="evidence" value="ECO:0007669"/>
    <property type="project" value="TreeGrafter"/>
</dbReference>
<evidence type="ECO:0000313" key="9">
    <source>
        <dbReference type="EMBL" id="CAE8689532.1"/>
    </source>
</evidence>
<keyword evidence="3" id="KW-0690">Ribosome biogenesis</keyword>
<reference evidence="8" key="1">
    <citation type="submission" date="2021-02" db="EMBL/GenBank/DDBJ databases">
        <authorList>
            <person name="Dougan E. K."/>
            <person name="Rhodes N."/>
            <person name="Thang M."/>
            <person name="Chan C."/>
        </authorList>
    </citation>
    <scope>NUCLEOTIDE SEQUENCE</scope>
</reference>
<dbReference type="PANTHER" id="PTHR23183">
    <property type="entry name" value="NOP14"/>
    <property type="match status" value="1"/>
</dbReference>
<evidence type="ECO:0000256" key="1">
    <source>
        <dbReference type="ARBA" id="ARBA00004604"/>
    </source>
</evidence>
<feature type="compositionally biased region" description="Basic and acidic residues" evidence="7">
    <location>
        <begin position="810"/>
        <end position="820"/>
    </location>
</feature>
<feature type="compositionally biased region" description="Acidic residues" evidence="7">
    <location>
        <begin position="309"/>
        <end position="321"/>
    </location>
</feature>
<dbReference type="EMBL" id="CAJNNV010031917">
    <property type="protein sequence ID" value="CAE8638324.1"/>
    <property type="molecule type" value="Genomic_DNA"/>
</dbReference>
<name>A0A813HLL3_POLGL</name>
<dbReference type="Proteomes" id="UP000626109">
    <property type="component" value="Unassembled WGS sequence"/>
</dbReference>
<gene>
    <name evidence="8" type="ORF">PGLA1383_LOCUS53517</name>
    <name evidence="9" type="ORF">PGLA2088_LOCUS26493</name>
</gene>
<comment type="similarity">
    <text evidence="2">Belongs to the NOP14 family.</text>
</comment>
<comment type="function">
    <text evidence="6">Involved in nucleolar processing of pre-18S ribosomal RNA. Has a role in the nuclear export of 40S pre-ribosomal subunit to the cytoplasm.</text>
</comment>
<dbReference type="GO" id="GO:0032040">
    <property type="term" value="C:small-subunit processome"/>
    <property type="evidence" value="ECO:0007669"/>
    <property type="project" value="InterPro"/>
</dbReference>
<comment type="caution">
    <text evidence="8">The sequence shown here is derived from an EMBL/GenBank/DDBJ whole genome shotgun (WGS) entry which is preliminary data.</text>
</comment>
<feature type="compositionally biased region" description="Gly residues" evidence="7">
    <location>
        <begin position="322"/>
        <end position="333"/>
    </location>
</feature>
<feature type="region of interest" description="Disordered" evidence="7">
    <location>
        <begin position="1"/>
        <end position="147"/>
    </location>
</feature>
<organism evidence="8 10">
    <name type="scientific">Polarella glacialis</name>
    <name type="common">Dinoflagellate</name>
    <dbReference type="NCBI Taxonomy" id="89957"/>
    <lineage>
        <taxon>Eukaryota</taxon>
        <taxon>Sar</taxon>
        <taxon>Alveolata</taxon>
        <taxon>Dinophyceae</taxon>
        <taxon>Suessiales</taxon>
        <taxon>Suessiaceae</taxon>
        <taxon>Polarella</taxon>
    </lineage>
</organism>
<comment type="subcellular location">
    <subcellularLocation>
        <location evidence="1">Nucleus</location>
        <location evidence="1">Nucleolus</location>
    </subcellularLocation>
</comment>
<evidence type="ECO:0000313" key="8">
    <source>
        <dbReference type="EMBL" id="CAE8638324.1"/>
    </source>
</evidence>
<dbReference type="PANTHER" id="PTHR23183:SF0">
    <property type="entry name" value="NUCLEOLAR PROTEIN 14"/>
    <property type="match status" value="1"/>
</dbReference>
<feature type="compositionally biased region" description="Basic and acidic residues" evidence="7">
    <location>
        <begin position="216"/>
        <end position="228"/>
    </location>
</feature>
<keyword evidence="4" id="KW-0698">rRNA processing</keyword>
<dbReference type="Pfam" id="PF04147">
    <property type="entry name" value="Nop14"/>
    <property type="match status" value="2"/>
</dbReference>
<evidence type="ECO:0000256" key="6">
    <source>
        <dbReference type="ARBA" id="ARBA00024695"/>
    </source>
</evidence>
<evidence type="ECO:0000256" key="7">
    <source>
        <dbReference type="SAM" id="MobiDB-lite"/>
    </source>
</evidence>
<dbReference type="InterPro" id="IPR007276">
    <property type="entry name" value="Nop14"/>
</dbReference>
<dbReference type="Proteomes" id="UP000654075">
    <property type="component" value="Unassembled WGS sequence"/>
</dbReference>
<accession>A0A813HLL3</accession>
<evidence type="ECO:0008006" key="11">
    <source>
        <dbReference type="Google" id="ProtNLM"/>
    </source>
</evidence>